<dbReference type="Proteomes" id="UP001430356">
    <property type="component" value="Unassembled WGS sequence"/>
</dbReference>
<dbReference type="EMBL" id="JAECZO010000001">
    <property type="protein sequence ID" value="KAK7199631.1"/>
    <property type="molecule type" value="Genomic_DNA"/>
</dbReference>
<evidence type="ECO:0000256" key="1">
    <source>
        <dbReference type="SAM" id="MobiDB-lite"/>
    </source>
</evidence>
<feature type="compositionally biased region" description="Low complexity" evidence="1">
    <location>
        <begin position="1270"/>
        <end position="1291"/>
    </location>
</feature>
<feature type="region of interest" description="Disordered" evidence="1">
    <location>
        <begin position="1200"/>
        <end position="1314"/>
    </location>
</feature>
<keyword evidence="2" id="KW-1133">Transmembrane helix</keyword>
<accession>A0AAW0F2I8</accession>
<protein>
    <submittedName>
        <fullName evidence="3">Uncharacterized protein</fullName>
    </submittedName>
</protein>
<reference evidence="3 4" key="1">
    <citation type="journal article" date="2021" name="MBio">
        <title>A New Model Trypanosomatid, Novymonas esmeraldas: Genomic Perception of Its 'Candidatus Pandoraea novymonadis' Endosymbiont.</title>
        <authorList>
            <person name="Zakharova A."/>
            <person name="Saura A."/>
            <person name="Butenko A."/>
            <person name="Podesvova L."/>
            <person name="Warmusova S."/>
            <person name="Kostygov A.Y."/>
            <person name="Nenarokova A."/>
            <person name="Lukes J."/>
            <person name="Opperdoes F.R."/>
            <person name="Yurchenko V."/>
        </authorList>
    </citation>
    <scope>NUCLEOTIDE SEQUENCE [LARGE SCALE GENOMIC DNA]</scope>
    <source>
        <strain evidence="3 4">E262AT.01</strain>
    </source>
</reference>
<feature type="compositionally biased region" description="Basic and acidic residues" evidence="1">
    <location>
        <begin position="1207"/>
        <end position="1225"/>
    </location>
</feature>
<evidence type="ECO:0000256" key="2">
    <source>
        <dbReference type="SAM" id="Phobius"/>
    </source>
</evidence>
<evidence type="ECO:0000313" key="3">
    <source>
        <dbReference type="EMBL" id="KAK7199631.1"/>
    </source>
</evidence>
<sequence>MRRRLLGRRCAAVVAAVAMFAVVLSHAAITYLGVFPVHEGETVLEPLKVGAFKTSCPGGVLSYGVGDAQGNSASFPNVHDPTISFTATVTGMTAGTRMTYVDVTVLCNATTPVGGTPRVYFRVSPSVTTTAPPTSSTTTTPAPTLQCKSGDAASVANGASATFPATAYTAGCASPTLQVTTATGPAPSASSLFSVQSIAGSSTLVFNANGVSLPAGNYTATVLVSCGSGTCVVTQAVTVAAPTTTTAPPTPSCPGDYQYSLMLNADGSFTEQASSFSTRATASGSFCASGAITATVQSPSHGKVRLGSAGTFYYTPDTPAAGDAVDSFPFELTCAADGAKCGGTAVISIVSADNGTIYYAVEGAIACRGTCDARAWRASPTAGDVFDVNESGVAVTRRQDGRDVDGVDFDFTRSGELLIHAYTTIGNLAARFVTFYPITKADAQGLFDKASVPYGSHVSFEPSCLDKQANTGSGADIWSWTDATALTGHLNTQTGAYKSGDNYYQKFGGNHRQCDVYRADPCKYAPLMTPTLNDDNNNAMNSATPSVQWRLFINNCDATWVGKASVESLRALRQPDGSPTFTLEGNGAYLVGTVYSQSVKPASWTSPAAGIKHSETAYKLRLKIHNMIAVDAVAVSNGGDAVAPEAKLNMSSDVQYSTGRRASTAERLYRYSVLLYPYFAANRTAANVTATSLKVVSTTLLNSTWTSPSKVECPKCTGTKISCKGTGNGFETDCGDEALMTFEAIDYNASDFTGAGSTGSSAGKPPSTTVSDKNALRVTFAARANGAGSDESTDAFPVGTFAISVKVSNGQVFEVVVNQTDYISELNTRFLDTELCRSSAYWPVPDPLGTSVPVKPYSAESLAFPNGVSTGKKVEEKEGAAHETYYGAPERLVADGVCAAPPSAERSHIILTEMSTTVTNGGETVQLSMCAVNNEQTYGTTDWVMLSFPQIHEEIKSINSEEIQGITENSALGSNSYTVAQLQYLTVSVHASEVVQSLSTKAASNGYVNILLEGDNAPAAQRSEEDTWMHPNSSSPSDAADAYLPWGSYASSLSYRRIEHRTTNNSETEPFHFSFIPGSLLHSDSNIRVPLLVRASIKFITYAFTAANATHSPQRVKQGERDESLLYIVSVSRGISAALRFDSDAYHPTITQSGISSKPATAIIIILIIGVVCVLAASVYVEVTYRRIIHNAKYYPKRPDSAIGVRYGRDGKPKENQKTAKEGSRTESGVPSSASKTRTASGTAPGDASASSLKTRFGVVRGEQKRVPESSAGSSSAASDAGGGAAAADGDYAVENPPVGDEQPRVVDDEVAEL</sequence>
<gene>
    <name evidence="3" type="ORF">NESM_000008200</name>
</gene>
<comment type="caution">
    <text evidence="3">The sequence shown here is derived from an EMBL/GenBank/DDBJ whole genome shotgun (WGS) entry which is preliminary data.</text>
</comment>
<name>A0AAW0F2I8_9TRYP</name>
<evidence type="ECO:0000313" key="4">
    <source>
        <dbReference type="Proteomes" id="UP001430356"/>
    </source>
</evidence>
<organism evidence="3 4">
    <name type="scientific">Novymonas esmeraldas</name>
    <dbReference type="NCBI Taxonomy" id="1808958"/>
    <lineage>
        <taxon>Eukaryota</taxon>
        <taxon>Discoba</taxon>
        <taxon>Euglenozoa</taxon>
        <taxon>Kinetoplastea</taxon>
        <taxon>Metakinetoplastina</taxon>
        <taxon>Trypanosomatida</taxon>
        <taxon>Trypanosomatidae</taxon>
        <taxon>Novymonas</taxon>
    </lineage>
</organism>
<proteinExistence type="predicted"/>
<keyword evidence="2" id="KW-0472">Membrane</keyword>
<feature type="compositionally biased region" description="Polar residues" evidence="1">
    <location>
        <begin position="1226"/>
        <end position="1242"/>
    </location>
</feature>
<keyword evidence="4" id="KW-1185">Reference proteome</keyword>
<feature type="transmembrane region" description="Helical" evidence="2">
    <location>
        <begin position="1160"/>
        <end position="1181"/>
    </location>
</feature>
<keyword evidence="2" id="KW-0812">Transmembrane</keyword>